<protein>
    <submittedName>
        <fullName evidence="1">Uncharacterized protein</fullName>
    </submittedName>
</protein>
<dbReference type="Proteomes" id="UP000014701">
    <property type="component" value="Segment"/>
</dbReference>
<sequence>MPKFEVTYEHEIVRTYRITIEADSIEDAQNKVDYLEFDTSDEELVDEEGLRINVTDIEEVEEGE</sequence>
<gene>
    <name evidence="1" type="primary">orf64b</name>
</gene>
<dbReference type="KEGG" id="vg:16511524"/>
<dbReference type="OrthoDB" id="36341at10239"/>
<dbReference type="EMBL" id="AP013029">
    <property type="protein sequence ID" value="BAN59658.1"/>
    <property type="molecule type" value="Genomic_DNA"/>
</dbReference>
<proteinExistence type="predicted"/>
<reference evidence="1 2" key="1">
    <citation type="submission" date="2013-02" db="EMBL/GenBank/DDBJ databases">
        <title>phiNIT1 genome sequensing.</title>
        <authorList>
            <person name="Ozaki T."/>
            <person name="Kaneko J."/>
        </authorList>
    </citation>
    <scope>NUCLEOTIDE SEQUENCE [LARGE SCALE GENOMIC DNA]</scope>
    <source>
        <strain evidence="1">PhiNIT1</strain>
    </source>
</reference>
<accession>S6ANS6</accession>
<name>S6ANS6_9CAUD</name>
<evidence type="ECO:0000313" key="2">
    <source>
        <dbReference type="Proteomes" id="UP000014701"/>
    </source>
</evidence>
<organism evidence="1 2">
    <name type="scientific">Bacillus phage phiNIT1</name>
    <dbReference type="NCBI Taxonomy" id="207656"/>
    <lineage>
        <taxon>Viruses</taxon>
        <taxon>Duplodnaviria</taxon>
        <taxon>Heunggongvirae</taxon>
        <taxon>Uroviricota</taxon>
        <taxon>Caudoviricetes</taxon>
        <taxon>Herelleviridae</taxon>
        <taxon>Bastillevirinae</taxon>
        <taxon>Nitunavirus</taxon>
        <taxon>Nitunavirus NIT1</taxon>
    </lineage>
</organism>
<dbReference type="GeneID" id="16511524"/>
<evidence type="ECO:0000313" key="1">
    <source>
        <dbReference type="EMBL" id="BAN59658.1"/>
    </source>
</evidence>
<dbReference type="RefSeq" id="YP_008318426.1">
    <property type="nucleotide sequence ID" value="NC_021856.1"/>
</dbReference>
<keyword evidence="2" id="KW-1185">Reference proteome</keyword>